<evidence type="ECO:0000313" key="3">
    <source>
        <dbReference type="Proteomes" id="UP000182409"/>
    </source>
</evidence>
<dbReference type="RefSeq" id="WP_074653218.1">
    <property type="nucleotide sequence ID" value="NZ_FNSD01000001.1"/>
</dbReference>
<evidence type="ECO:0000313" key="2">
    <source>
        <dbReference type="EMBL" id="SEB70693.1"/>
    </source>
</evidence>
<reference evidence="2 3" key="1">
    <citation type="submission" date="2016-10" db="EMBL/GenBank/DDBJ databases">
        <authorList>
            <person name="de Groot N.N."/>
        </authorList>
    </citation>
    <scope>NUCLEOTIDE SEQUENCE [LARGE SCALE GENOMIC DNA]</scope>
    <source>
        <strain evidence="2 3">AB35.6</strain>
    </source>
</reference>
<evidence type="ECO:0000256" key="1">
    <source>
        <dbReference type="SAM" id="Phobius"/>
    </source>
</evidence>
<feature type="transmembrane region" description="Helical" evidence="1">
    <location>
        <begin position="36"/>
        <end position="55"/>
    </location>
</feature>
<dbReference type="EMBL" id="FNSD01000001">
    <property type="protein sequence ID" value="SEB70693.1"/>
    <property type="molecule type" value="Genomic_DNA"/>
</dbReference>
<sequence>MKLPVWAKVSYWMMLVILVGSVLLRRLDLIVAGDSTPFDSVIFVIWIALLLAPIFSEVKIWGVELKQEVKEVKKELSREIESVRAMVTNQVVVTSNFGTLAPPAESEMPRIKEEVERAIPQKLNDKSYRENEHNRAIPLDAIFLFSVRYQLEEQVRRIGIHTVDEPHHMPFLRLISLLKRHGAISESLALAIIDVYRICSPAIHGDTVSQSQVAFVRDVAPRLIVKLSEIQSISSAAPLGD</sequence>
<protein>
    <submittedName>
        <fullName evidence="2">Uncharacterized protein</fullName>
    </submittedName>
</protein>
<keyword evidence="1" id="KW-1133">Transmembrane helix</keyword>
<dbReference type="OrthoDB" id="9182830at2"/>
<organism evidence="2 3">
    <name type="scientific">Terriglobus roseus</name>
    <dbReference type="NCBI Taxonomy" id="392734"/>
    <lineage>
        <taxon>Bacteria</taxon>
        <taxon>Pseudomonadati</taxon>
        <taxon>Acidobacteriota</taxon>
        <taxon>Terriglobia</taxon>
        <taxon>Terriglobales</taxon>
        <taxon>Acidobacteriaceae</taxon>
        <taxon>Terriglobus</taxon>
    </lineage>
</organism>
<gene>
    <name evidence="2" type="ORF">SAMN05443244_1616</name>
</gene>
<keyword evidence="1" id="KW-0472">Membrane</keyword>
<dbReference type="Proteomes" id="UP000182409">
    <property type="component" value="Unassembled WGS sequence"/>
</dbReference>
<feature type="transmembrane region" description="Helical" evidence="1">
    <location>
        <begin position="6"/>
        <end position="24"/>
    </location>
</feature>
<accession>A0A1H4LJ38</accession>
<keyword evidence="1" id="KW-0812">Transmembrane</keyword>
<name>A0A1H4LJ38_9BACT</name>
<dbReference type="AlphaFoldDB" id="A0A1H4LJ38"/>
<proteinExistence type="predicted"/>